<feature type="compositionally biased region" description="Low complexity" evidence="1">
    <location>
        <begin position="58"/>
        <end position="71"/>
    </location>
</feature>
<proteinExistence type="predicted"/>
<evidence type="ECO:0000313" key="2">
    <source>
        <dbReference type="EMBL" id="MPC87769.1"/>
    </source>
</evidence>
<accession>A0A5B7IZN8</accession>
<reference evidence="2 3" key="1">
    <citation type="submission" date="2019-05" db="EMBL/GenBank/DDBJ databases">
        <title>Another draft genome of Portunus trituberculatus and its Hox gene families provides insights of decapod evolution.</title>
        <authorList>
            <person name="Jeong J.-H."/>
            <person name="Song I."/>
            <person name="Kim S."/>
            <person name="Choi T."/>
            <person name="Kim D."/>
            <person name="Ryu S."/>
            <person name="Kim W."/>
        </authorList>
    </citation>
    <scope>NUCLEOTIDE SEQUENCE [LARGE SCALE GENOMIC DNA]</scope>
    <source>
        <tissue evidence="2">Muscle</tissue>
    </source>
</reference>
<keyword evidence="3" id="KW-1185">Reference proteome</keyword>
<sequence>MWPIADHVMGQTKEEEGTIIAMAITPAITWNEDVDISASVSTLRPLHARKQSPELPRTTRTSLRSTASSRF</sequence>
<comment type="caution">
    <text evidence="2">The sequence shown here is derived from an EMBL/GenBank/DDBJ whole genome shotgun (WGS) entry which is preliminary data.</text>
</comment>
<name>A0A5B7IZN8_PORTR</name>
<evidence type="ECO:0000256" key="1">
    <source>
        <dbReference type="SAM" id="MobiDB-lite"/>
    </source>
</evidence>
<dbReference type="Proteomes" id="UP000324222">
    <property type="component" value="Unassembled WGS sequence"/>
</dbReference>
<gene>
    <name evidence="2" type="ORF">E2C01_082642</name>
</gene>
<protein>
    <submittedName>
        <fullName evidence="2">Uncharacterized protein</fullName>
    </submittedName>
</protein>
<organism evidence="2 3">
    <name type="scientific">Portunus trituberculatus</name>
    <name type="common">Swimming crab</name>
    <name type="synonym">Neptunus trituberculatus</name>
    <dbReference type="NCBI Taxonomy" id="210409"/>
    <lineage>
        <taxon>Eukaryota</taxon>
        <taxon>Metazoa</taxon>
        <taxon>Ecdysozoa</taxon>
        <taxon>Arthropoda</taxon>
        <taxon>Crustacea</taxon>
        <taxon>Multicrustacea</taxon>
        <taxon>Malacostraca</taxon>
        <taxon>Eumalacostraca</taxon>
        <taxon>Eucarida</taxon>
        <taxon>Decapoda</taxon>
        <taxon>Pleocyemata</taxon>
        <taxon>Brachyura</taxon>
        <taxon>Eubrachyura</taxon>
        <taxon>Portunoidea</taxon>
        <taxon>Portunidae</taxon>
        <taxon>Portuninae</taxon>
        <taxon>Portunus</taxon>
    </lineage>
</organism>
<feature type="region of interest" description="Disordered" evidence="1">
    <location>
        <begin position="42"/>
        <end position="71"/>
    </location>
</feature>
<dbReference type="EMBL" id="VSRR010075537">
    <property type="protein sequence ID" value="MPC87769.1"/>
    <property type="molecule type" value="Genomic_DNA"/>
</dbReference>
<evidence type="ECO:0000313" key="3">
    <source>
        <dbReference type="Proteomes" id="UP000324222"/>
    </source>
</evidence>
<dbReference type="AlphaFoldDB" id="A0A5B7IZN8"/>